<evidence type="ECO:0000313" key="2">
    <source>
        <dbReference type="Proteomes" id="UP000574717"/>
    </source>
</evidence>
<organism evidence="1 2">
    <name type="scientific">Candidatus Hakubella thermalkaliphila</name>
    <dbReference type="NCBI Taxonomy" id="2754717"/>
    <lineage>
        <taxon>Bacteria</taxon>
        <taxon>Bacillati</taxon>
        <taxon>Actinomycetota</taxon>
        <taxon>Actinomycetota incertae sedis</taxon>
        <taxon>Candidatus Hakubellales</taxon>
        <taxon>Candidatus Hakubellaceae</taxon>
        <taxon>Candidatus Hakubella</taxon>
    </lineage>
</organism>
<dbReference type="AlphaFoldDB" id="A0A6V8NJW6"/>
<name>A0A6V8NJW6_9ACTN</name>
<proteinExistence type="predicted"/>
<dbReference type="EMBL" id="BLRU01000550">
    <property type="protein sequence ID" value="GFP20609.1"/>
    <property type="molecule type" value="Genomic_DNA"/>
</dbReference>
<sequence>QLDFPIIYTSARDGVAGAEPDQLADSLQPLFAAIIEHVPSPTGDATAPFQLLVANLAYDNYVGKYAIGRVLRGTLSAGDPVAVIHADGTIERGKINKVFVF</sequence>
<reference evidence="1 2" key="1">
    <citation type="journal article" date="2020" name="Front. Microbiol.">
        <title>Single-cell genomics of novel Actinobacteria with the Wood-Ljungdahl pathway discovered in a serpentinizing system.</title>
        <authorList>
            <person name="Merino N."/>
            <person name="Kawai M."/>
            <person name="Boyd E.S."/>
            <person name="Colman D.R."/>
            <person name="McGlynn S.E."/>
            <person name="Nealson K.H."/>
            <person name="Kurokawa K."/>
            <person name="Hongoh Y."/>
        </authorList>
    </citation>
    <scope>NUCLEOTIDE SEQUENCE [LARGE SCALE GENOMIC DNA]</scope>
    <source>
        <strain evidence="1 2">S03</strain>
    </source>
</reference>
<evidence type="ECO:0000313" key="1">
    <source>
        <dbReference type="EMBL" id="GFP20609.1"/>
    </source>
</evidence>
<accession>A0A6V8NJW6</accession>
<protein>
    <submittedName>
        <fullName evidence="1">GTP-binding protein</fullName>
    </submittedName>
</protein>
<dbReference type="Proteomes" id="UP000574717">
    <property type="component" value="Unassembled WGS sequence"/>
</dbReference>
<dbReference type="SUPFAM" id="SSF50447">
    <property type="entry name" value="Translation proteins"/>
    <property type="match status" value="1"/>
</dbReference>
<comment type="caution">
    <text evidence="1">The sequence shown here is derived from an EMBL/GenBank/DDBJ whole genome shotgun (WGS) entry which is preliminary data.</text>
</comment>
<dbReference type="InterPro" id="IPR009000">
    <property type="entry name" value="Transl_B-barrel_sf"/>
</dbReference>
<feature type="non-terminal residue" evidence="1">
    <location>
        <position position="1"/>
    </location>
</feature>
<gene>
    <name evidence="1" type="ORF">HKBW3S03_02112</name>
</gene>
<dbReference type="Gene3D" id="2.40.30.10">
    <property type="entry name" value="Translation factors"/>
    <property type="match status" value="1"/>
</dbReference>